<dbReference type="EMBL" id="QNUL01000020">
    <property type="protein sequence ID" value="REA58514.1"/>
    <property type="molecule type" value="Genomic_DNA"/>
</dbReference>
<evidence type="ECO:0000313" key="1">
    <source>
        <dbReference type="EMBL" id="REA58514.1"/>
    </source>
</evidence>
<name>A0A3D8Y6R7_9BACT</name>
<dbReference type="PANTHER" id="PTHR38477:SF1">
    <property type="entry name" value="MUREIN L,D-TRANSPEPTIDASE CATALYTIC DOMAIN FAMILY PROTEIN"/>
    <property type="match status" value="1"/>
</dbReference>
<dbReference type="PANTHER" id="PTHR38477">
    <property type="entry name" value="HYPOTHETICAL EXPORTED PROTEIN"/>
    <property type="match status" value="1"/>
</dbReference>
<accession>A0A3D8Y6R7</accession>
<dbReference type="RefSeq" id="WP_115832848.1">
    <property type="nucleotide sequence ID" value="NZ_QNUL01000020.1"/>
</dbReference>
<reference evidence="1 2" key="1">
    <citation type="submission" date="2018-07" db="EMBL/GenBank/DDBJ databases">
        <title>Dyadobacter roseus sp. nov., isolated from rose rhizosphere soil.</title>
        <authorList>
            <person name="Chen L."/>
        </authorList>
    </citation>
    <scope>NUCLEOTIDE SEQUENCE [LARGE SCALE GENOMIC DNA]</scope>
    <source>
        <strain evidence="1 2">RS19</strain>
    </source>
</reference>
<comment type="caution">
    <text evidence="1">The sequence shown here is derived from an EMBL/GenBank/DDBJ whole genome shotgun (WGS) entry which is preliminary data.</text>
</comment>
<sequence length="261" mass="28832">MTKAQVVLVAVVVALSASFGFQKIDHLSYSKSVHSDTLQIQSDSLMSKPEWVAVYDSLHLGEKGLSQVAFKSAWFGFQKMNLANPVMAIADFSQSSRNKRLYVIDMIKKKILMNTYVAHGRNSGDEFAKKFSNNNESYQSSLGFYRTLGTYMGKHGLSLRLEGIEKGINDRALQRAIVMHGADYVSESFIKNTGRLGRSLGCPAVSIADSKALINLLYNGAGLFIYSLDQQYTKKSQLLAGLTDDEANQTLGTPRLYTSSK</sequence>
<dbReference type="Pfam" id="PF13645">
    <property type="entry name" value="YkuD_2"/>
    <property type="match status" value="1"/>
</dbReference>
<dbReference type="Proteomes" id="UP000256373">
    <property type="component" value="Unassembled WGS sequence"/>
</dbReference>
<dbReference type="InterPro" id="IPR032676">
    <property type="entry name" value="YkuD_2"/>
</dbReference>
<organism evidence="1 2">
    <name type="scientific">Dyadobacter luteus</name>
    <dbReference type="NCBI Taxonomy" id="2259619"/>
    <lineage>
        <taxon>Bacteria</taxon>
        <taxon>Pseudomonadati</taxon>
        <taxon>Bacteroidota</taxon>
        <taxon>Cytophagia</taxon>
        <taxon>Cytophagales</taxon>
        <taxon>Spirosomataceae</taxon>
        <taxon>Dyadobacter</taxon>
    </lineage>
</organism>
<dbReference type="OrthoDB" id="9815195at2"/>
<gene>
    <name evidence="1" type="ORF">DSL64_20730</name>
</gene>
<evidence type="ECO:0000313" key="2">
    <source>
        <dbReference type="Proteomes" id="UP000256373"/>
    </source>
</evidence>
<proteinExistence type="predicted"/>
<keyword evidence="2" id="KW-1185">Reference proteome</keyword>
<dbReference type="AlphaFoldDB" id="A0A3D8Y6R7"/>
<protein>
    <recommendedName>
        <fullName evidence="3">Murein L,D-transpeptidase catalytic domain family protein</fullName>
    </recommendedName>
</protein>
<evidence type="ECO:0008006" key="3">
    <source>
        <dbReference type="Google" id="ProtNLM"/>
    </source>
</evidence>